<protein>
    <submittedName>
        <fullName evidence="2">Tetratricopeptide repeat protein</fullName>
    </submittedName>
</protein>
<dbReference type="PROSITE" id="PS50005">
    <property type="entry name" value="TPR"/>
    <property type="match status" value="1"/>
</dbReference>
<dbReference type="Proteomes" id="UP001302719">
    <property type="component" value="Chromosome"/>
</dbReference>
<dbReference type="AlphaFoldDB" id="A0AA96JS15"/>
<dbReference type="SUPFAM" id="SSF48452">
    <property type="entry name" value="TPR-like"/>
    <property type="match status" value="1"/>
</dbReference>
<accession>A0AA96JS15</accession>
<dbReference type="InterPro" id="IPR011990">
    <property type="entry name" value="TPR-like_helical_dom_sf"/>
</dbReference>
<dbReference type="Pfam" id="PF13414">
    <property type="entry name" value="TPR_11"/>
    <property type="match status" value="1"/>
</dbReference>
<keyword evidence="3" id="KW-1185">Reference proteome</keyword>
<evidence type="ECO:0000313" key="2">
    <source>
        <dbReference type="EMBL" id="WNM57600.1"/>
    </source>
</evidence>
<dbReference type="SMART" id="SM00028">
    <property type="entry name" value="TPR"/>
    <property type="match status" value="2"/>
</dbReference>
<reference evidence="2 3" key="1">
    <citation type="submission" date="2023-01" db="EMBL/GenBank/DDBJ databases">
        <title>Cultivation and genomic characterization of new, ubiquitous marine nitrite-oxidizing bacteria from the Nitrospirales.</title>
        <authorList>
            <person name="Mueller A.J."/>
            <person name="Daebeler A."/>
            <person name="Herbold C.W."/>
            <person name="Kirkegaard R.H."/>
            <person name="Daims H."/>
        </authorList>
    </citation>
    <scope>NUCLEOTIDE SEQUENCE [LARGE SCALE GENOMIC DNA]</scope>
    <source>
        <strain evidence="2 3">VA</strain>
    </source>
</reference>
<name>A0AA96JS15_9BACT</name>
<feature type="repeat" description="TPR" evidence="1">
    <location>
        <begin position="87"/>
        <end position="120"/>
    </location>
</feature>
<dbReference type="Gene3D" id="1.25.40.10">
    <property type="entry name" value="Tetratricopeptide repeat domain"/>
    <property type="match status" value="1"/>
</dbReference>
<dbReference type="InterPro" id="IPR019734">
    <property type="entry name" value="TPR_rpt"/>
</dbReference>
<sequence length="152" mass="16801">MMQPFTHIREASCRLNWRLLVLIALWTITACATAPQPPQNEPLPPPEQASPLVAQLLLDGNRLFAEHRWTSAIIKYEEAVQAQPTLAEAHYNLGMALYKKGPVSAARPHFIEAADLAPGHPVIWNAPPFRKYGTVESSTPTSAPDGHFGHQH</sequence>
<evidence type="ECO:0000313" key="3">
    <source>
        <dbReference type="Proteomes" id="UP001302719"/>
    </source>
</evidence>
<dbReference type="RefSeq" id="WP_312642277.1">
    <property type="nucleotide sequence ID" value="NZ_CP116967.1"/>
</dbReference>
<organism evidence="2 3">
    <name type="scientific">Candidatus Nitrospira allomarina</name>
    <dbReference type="NCBI Taxonomy" id="3020900"/>
    <lineage>
        <taxon>Bacteria</taxon>
        <taxon>Pseudomonadati</taxon>
        <taxon>Nitrospirota</taxon>
        <taxon>Nitrospiria</taxon>
        <taxon>Nitrospirales</taxon>
        <taxon>Nitrospiraceae</taxon>
        <taxon>Nitrospira</taxon>
    </lineage>
</organism>
<dbReference type="KEGG" id="nall:PP769_16760"/>
<keyword evidence="1" id="KW-0802">TPR repeat</keyword>
<gene>
    <name evidence="2" type="ORF">PP769_16760</name>
</gene>
<evidence type="ECO:0000256" key="1">
    <source>
        <dbReference type="PROSITE-ProRule" id="PRU00339"/>
    </source>
</evidence>
<proteinExistence type="predicted"/>
<dbReference type="EMBL" id="CP116967">
    <property type="protein sequence ID" value="WNM57600.1"/>
    <property type="molecule type" value="Genomic_DNA"/>
</dbReference>